<organism evidence="4 5">
    <name type="scientific">Macrostomum lignano</name>
    <dbReference type="NCBI Taxonomy" id="282301"/>
    <lineage>
        <taxon>Eukaryota</taxon>
        <taxon>Metazoa</taxon>
        <taxon>Spiralia</taxon>
        <taxon>Lophotrochozoa</taxon>
        <taxon>Platyhelminthes</taxon>
        <taxon>Rhabditophora</taxon>
        <taxon>Macrostomorpha</taxon>
        <taxon>Macrostomida</taxon>
        <taxon>Macrostomidae</taxon>
        <taxon>Macrostomum</taxon>
    </lineage>
</organism>
<evidence type="ECO:0000256" key="1">
    <source>
        <dbReference type="ARBA" id="ARBA00022614"/>
    </source>
</evidence>
<protein>
    <recommendedName>
        <fullName evidence="6">U2A'/phosphoprotein 32 family A C-terminal domain-containing protein</fullName>
    </recommendedName>
</protein>
<sequence>MNRLHTLELRGNQLASTDGLHLPNLKNLFLAGNRIRQVTGLGRMESLTTLHLRDNQIETLDGFTDQMKNLQYLNMRGNGISSLRELNKLKCLPMLRAVVLSENPIAEDDEYRLEVLTVLRKVIRLDKDEYQDDEREEAEARYEQRRLEELNKEEMEEGKEEEDDATAEAAADEPVEE</sequence>
<dbReference type="PANTHER" id="PTHR15454:SF47">
    <property type="entry name" value="LEUCINE-RICH REPEAT-CONTAINING PROTEIN 23"/>
    <property type="match status" value="1"/>
</dbReference>
<dbReference type="EMBL" id="NIVC01002020">
    <property type="protein sequence ID" value="PAA61542.1"/>
    <property type="molecule type" value="Genomic_DNA"/>
</dbReference>
<name>A0A267EL96_9PLAT</name>
<dbReference type="Pfam" id="PF14580">
    <property type="entry name" value="LRR_9"/>
    <property type="match status" value="1"/>
</dbReference>
<reference evidence="4 5" key="1">
    <citation type="submission" date="2017-06" db="EMBL/GenBank/DDBJ databases">
        <title>A platform for efficient transgenesis in Macrostomum lignano, a flatworm model organism for stem cell research.</title>
        <authorList>
            <person name="Berezikov E."/>
        </authorList>
    </citation>
    <scope>NUCLEOTIDE SEQUENCE [LARGE SCALE GENOMIC DNA]</scope>
    <source>
        <strain evidence="4">DV1</strain>
        <tissue evidence="4">Whole organism</tissue>
    </source>
</reference>
<accession>A0A267EL96</accession>
<evidence type="ECO:0000256" key="3">
    <source>
        <dbReference type="SAM" id="MobiDB-lite"/>
    </source>
</evidence>
<dbReference type="PROSITE" id="PS51450">
    <property type="entry name" value="LRR"/>
    <property type="match status" value="3"/>
</dbReference>
<keyword evidence="2" id="KW-0677">Repeat</keyword>
<dbReference type="InterPro" id="IPR032675">
    <property type="entry name" value="LRR_dom_sf"/>
</dbReference>
<dbReference type="InterPro" id="IPR003591">
    <property type="entry name" value="Leu-rich_rpt_typical-subtyp"/>
</dbReference>
<dbReference type="SMART" id="SM00369">
    <property type="entry name" value="LRR_TYP"/>
    <property type="match status" value="3"/>
</dbReference>
<dbReference type="Proteomes" id="UP000215902">
    <property type="component" value="Unassembled WGS sequence"/>
</dbReference>
<evidence type="ECO:0000313" key="4">
    <source>
        <dbReference type="EMBL" id="PAA61542.1"/>
    </source>
</evidence>
<feature type="compositionally biased region" description="Basic and acidic residues" evidence="3">
    <location>
        <begin position="138"/>
        <end position="153"/>
    </location>
</feature>
<proteinExistence type="predicted"/>
<evidence type="ECO:0008006" key="6">
    <source>
        <dbReference type="Google" id="ProtNLM"/>
    </source>
</evidence>
<evidence type="ECO:0000256" key="2">
    <source>
        <dbReference type="ARBA" id="ARBA00022737"/>
    </source>
</evidence>
<dbReference type="GO" id="GO:0005737">
    <property type="term" value="C:cytoplasm"/>
    <property type="evidence" value="ECO:0007669"/>
    <property type="project" value="TreeGrafter"/>
</dbReference>
<comment type="caution">
    <text evidence="4">The sequence shown here is derived from an EMBL/GenBank/DDBJ whole genome shotgun (WGS) entry which is preliminary data.</text>
</comment>
<keyword evidence="1" id="KW-0433">Leucine-rich repeat</keyword>
<dbReference type="STRING" id="282301.A0A267EL96"/>
<gene>
    <name evidence="4" type="ORF">BOX15_Mlig021015g2</name>
</gene>
<dbReference type="Gene3D" id="3.80.10.10">
    <property type="entry name" value="Ribonuclease Inhibitor"/>
    <property type="match status" value="1"/>
</dbReference>
<feature type="region of interest" description="Disordered" evidence="3">
    <location>
        <begin position="129"/>
        <end position="177"/>
    </location>
</feature>
<dbReference type="InterPro" id="IPR001611">
    <property type="entry name" value="Leu-rich_rpt"/>
</dbReference>
<feature type="compositionally biased region" description="Acidic residues" evidence="3">
    <location>
        <begin position="154"/>
        <end position="177"/>
    </location>
</feature>
<dbReference type="AlphaFoldDB" id="A0A267EL96"/>
<keyword evidence="5" id="KW-1185">Reference proteome</keyword>
<dbReference type="PANTHER" id="PTHR15454">
    <property type="entry name" value="NISCHARIN RELATED"/>
    <property type="match status" value="1"/>
</dbReference>
<dbReference type="SUPFAM" id="SSF52058">
    <property type="entry name" value="L domain-like"/>
    <property type="match status" value="1"/>
</dbReference>
<dbReference type="SMART" id="SM00365">
    <property type="entry name" value="LRR_SD22"/>
    <property type="match status" value="4"/>
</dbReference>
<dbReference type="OrthoDB" id="271226at2759"/>
<evidence type="ECO:0000313" key="5">
    <source>
        <dbReference type="Proteomes" id="UP000215902"/>
    </source>
</evidence>